<dbReference type="AlphaFoldDB" id="A0A939KFC2"/>
<keyword evidence="3 6" id="KW-0812">Transmembrane</keyword>
<dbReference type="Proteomes" id="UP000664731">
    <property type="component" value="Unassembled WGS sequence"/>
</dbReference>
<evidence type="ECO:0000256" key="1">
    <source>
        <dbReference type="ARBA" id="ARBA00004651"/>
    </source>
</evidence>
<dbReference type="Pfam" id="PF03899">
    <property type="entry name" value="ATP-synt_I"/>
    <property type="match status" value="1"/>
</dbReference>
<keyword evidence="4 6" id="KW-1133">Transmembrane helix</keyword>
<keyword evidence="5 6" id="KW-0472">Membrane</keyword>
<sequence length="157" mass="16872">MDQWTQDSEFEAQQSQFKPLNAQEAQAWRQRNPQLSVGRLIASQCVVTLLVALVAWLIAGAAAGRSAGYGGLAILLPTVVFARALGRQATHAGAAIARLFGWELVKLVLCIAMLAAAPRLVSDLNWLALLAGLVLVMKTYWLALFTGRASAPKTTDI</sequence>
<dbReference type="RefSeq" id="WP_207575666.1">
    <property type="nucleotide sequence ID" value="NZ_JAFNME010000023.1"/>
</dbReference>
<evidence type="ECO:0000313" key="7">
    <source>
        <dbReference type="EMBL" id="MBO1250263.1"/>
    </source>
</evidence>
<feature type="transmembrane region" description="Helical" evidence="6">
    <location>
        <begin position="40"/>
        <end position="61"/>
    </location>
</feature>
<organism evidence="7 8">
    <name type="scientific">Comamonas denitrificans</name>
    <dbReference type="NCBI Taxonomy" id="117506"/>
    <lineage>
        <taxon>Bacteria</taxon>
        <taxon>Pseudomonadati</taxon>
        <taxon>Pseudomonadota</taxon>
        <taxon>Betaproteobacteria</taxon>
        <taxon>Burkholderiales</taxon>
        <taxon>Comamonadaceae</taxon>
        <taxon>Comamonas</taxon>
    </lineage>
</organism>
<gene>
    <name evidence="7" type="ORF">J1777_10565</name>
</gene>
<feature type="transmembrane region" description="Helical" evidence="6">
    <location>
        <begin position="97"/>
        <end position="118"/>
    </location>
</feature>
<keyword evidence="8" id="KW-1185">Reference proteome</keyword>
<evidence type="ECO:0000313" key="8">
    <source>
        <dbReference type="Proteomes" id="UP000664731"/>
    </source>
</evidence>
<comment type="caution">
    <text evidence="7">The sequence shown here is derived from an EMBL/GenBank/DDBJ whole genome shotgun (WGS) entry which is preliminary data.</text>
</comment>
<dbReference type="GO" id="GO:0005886">
    <property type="term" value="C:plasma membrane"/>
    <property type="evidence" value="ECO:0007669"/>
    <property type="project" value="UniProtKB-SubCell"/>
</dbReference>
<reference evidence="7" key="1">
    <citation type="submission" date="2021-03" db="EMBL/GenBank/DDBJ databases">
        <title>Comamonas denitrificans.</title>
        <authorList>
            <person name="Finster K."/>
        </authorList>
    </citation>
    <scope>NUCLEOTIDE SEQUENCE</scope>
    <source>
        <strain evidence="7">MM2021_4</strain>
    </source>
</reference>
<keyword evidence="2" id="KW-1003">Cell membrane</keyword>
<evidence type="ECO:0000256" key="3">
    <source>
        <dbReference type="ARBA" id="ARBA00022692"/>
    </source>
</evidence>
<accession>A0A939KFC2</accession>
<comment type="subcellular location">
    <subcellularLocation>
        <location evidence="1">Cell membrane</location>
        <topology evidence="1">Multi-pass membrane protein</topology>
    </subcellularLocation>
</comment>
<evidence type="ECO:0000256" key="5">
    <source>
        <dbReference type="ARBA" id="ARBA00023136"/>
    </source>
</evidence>
<feature type="transmembrane region" description="Helical" evidence="6">
    <location>
        <begin position="67"/>
        <end position="85"/>
    </location>
</feature>
<evidence type="ECO:0000256" key="2">
    <source>
        <dbReference type="ARBA" id="ARBA00022475"/>
    </source>
</evidence>
<proteinExistence type="predicted"/>
<dbReference type="InterPro" id="IPR005598">
    <property type="entry name" value="ATP_synth_I"/>
</dbReference>
<evidence type="ECO:0000256" key="4">
    <source>
        <dbReference type="ARBA" id="ARBA00022989"/>
    </source>
</evidence>
<name>A0A939KFC2_9BURK</name>
<feature type="transmembrane region" description="Helical" evidence="6">
    <location>
        <begin position="124"/>
        <end position="143"/>
    </location>
</feature>
<dbReference type="EMBL" id="JAFNME010000023">
    <property type="protein sequence ID" value="MBO1250263.1"/>
    <property type="molecule type" value="Genomic_DNA"/>
</dbReference>
<protein>
    <submittedName>
        <fullName evidence="7">ATP synthase subunit I</fullName>
    </submittedName>
</protein>
<evidence type="ECO:0000256" key="6">
    <source>
        <dbReference type="SAM" id="Phobius"/>
    </source>
</evidence>